<evidence type="ECO:0000256" key="3">
    <source>
        <dbReference type="ARBA" id="ARBA00022692"/>
    </source>
</evidence>
<feature type="transmembrane region" description="Helical" evidence="6">
    <location>
        <begin position="36"/>
        <end position="57"/>
    </location>
</feature>
<keyword evidence="2" id="KW-1003">Cell membrane</keyword>
<evidence type="ECO:0000256" key="5">
    <source>
        <dbReference type="ARBA" id="ARBA00023136"/>
    </source>
</evidence>
<evidence type="ECO:0000313" key="7">
    <source>
        <dbReference type="EMBL" id="MRX47512.1"/>
    </source>
</evidence>
<gene>
    <name evidence="7" type="ORF">GJJ64_09950</name>
</gene>
<sequence length="314" mass="34988">MKKIIAKAKFIFKIIIKSFNAFMADKGLKLSASLSYYTIFSLGPMLVVLLSVAGFFYKEKQVLREKVFEEIQGFIGTEAALQVQTLLKNLALSGDSVVAIVMGIITLLIGATGIFVEIQDSINQIWKVKAVPKKGWLKLLKNRFLSLSMVGSLGFLLIVSLIINGMVSAISTVLSNHLPENTLFLFDVVNLMITFLVLVFLFSIIYKVLPDAEIPWRGVRTGAIFTSLLFMLGEYLIRLYIGYTAVGSVYGAAGTMVVIAVWVYYSAAILFFGAEFTKVYAEEKGERIKPSSHAVYIKMIEEEQHVTYIPKEEN</sequence>
<feature type="transmembrane region" description="Helical" evidence="6">
    <location>
        <begin position="144"/>
        <end position="163"/>
    </location>
</feature>
<comment type="caution">
    <text evidence="7">The sequence shown here is derived from an EMBL/GenBank/DDBJ whole genome shotgun (WGS) entry which is preliminary data.</text>
</comment>
<evidence type="ECO:0000256" key="4">
    <source>
        <dbReference type="ARBA" id="ARBA00022989"/>
    </source>
</evidence>
<dbReference type="EMBL" id="WKJI01000002">
    <property type="protein sequence ID" value="MRX47512.1"/>
    <property type="molecule type" value="Genomic_DNA"/>
</dbReference>
<comment type="subcellular location">
    <subcellularLocation>
        <location evidence="1">Cell membrane</location>
        <topology evidence="1">Multi-pass membrane protein</topology>
    </subcellularLocation>
</comment>
<keyword evidence="5 6" id="KW-0472">Membrane</keyword>
<dbReference type="PANTHER" id="PTHR30213:SF1">
    <property type="entry name" value="INNER MEMBRANE PROTEIN YHJD"/>
    <property type="match status" value="1"/>
</dbReference>
<evidence type="ECO:0000313" key="8">
    <source>
        <dbReference type="Proteomes" id="UP000462931"/>
    </source>
</evidence>
<accession>A0A7K0FNV2</accession>
<proteinExistence type="predicted"/>
<evidence type="ECO:0000256" key="6">
    <source>
        <dbReference type="SAM" id="Phobius"/>
    </source>
</evidence>
<dbReference type="Proteomes" id="UP000462931">
    <property type="component" value="Unassembled WGS sequence"/>
</dbReference>
<feature type="transmembrane region" description="Helical" evidence="6">
    <location>
        <begin position="218"/>
        <end position="237"/>
    </location>
</feature>
<dbReference type="PANTHER" id="PTHR30213">
    <property type="entry name" value="INNER MEMBRANE PROTEIN YHJD"/>
    <property type="match status" value="1"/>
</dbReference>
<feature type="transmembrane region" description="Helical" evidence="6">
    <location>
        <begin position="249"/>
        <end position="274"/>
    </location>
</feature>
<dbReference type="AlphaFoldDB" id="A0A7K0FNV2"/>
<dbReference type="InterPro" id="IPR017039">
    <property type="entry name" value="Virul_fac_BrkB"/>
</dbReference>
<evidence type="ECO:0000256" key="2">
    <source>
        <dbReference type="ARBA" id="ARBA00022475"/>
    </source>
</evidence>
<dbReference type="Pfam" id="PF03631">
    <property type="entry name" value="Virul_fac_BrkB"/>
    <property type="match status" value="1"/>
</dbReference>
<dbReference type="GO" id="GO:0005886">
    <property type="term" value="C:plasma membrane"/>
    <property type="evidence" value="ECO:0007669"/>
    <property type="project" value="UniProtKB-SubCell"/>
</dbReference>
<dbReference type="PIRSF" id="PIRSF035875">
    <property type="entry name" value="RNase_BN"/>
    <property type="match status" value="1"/>
</dbReference>
<reference evidence="7 8" key="1">
    <citation type="submission" date="2019-11" db="EMBL/GenBank/DDBJ databases">
        <authorList>
            <person name="Cheng Q."/>
            <person name="Yang Z."/>
        </authorList>
    </citation>
    <scope>NUCLEOTIDE SEQUENCE [LARGE SCALE GENOMIC DNA]</scope>
    <source>
        <strain evidence="7 8">HX-22-1</strain>
    </source>
</reference>
<evidence type="ECO:0000256" key="1">
    <source>
        <dbReference type="ARBA" id="ARBA00004651"/>
    </source>
</evidence>
<keyword evidence="8" id="KW-1185">Reference proteome</keyword>
<protein>
    <submittedName>
        <fullName evidence="7">YihY family inner membrane protein</fullName>
    </submittedName>
</protein>
<organism evidence="7 8">
    <name type="scientific">Pedobacter puniceum</name>
    <dbReference type="NCBI Taxonomy" id="2666136"/>
    <lineage>
        <taxon>Bacteria</taxon>
        <taxon>Pseudomonadati</taxon>
        <taxon>Bacteroidota</taxon>
        <taxon>Sphingobacteriia</taxon>
        <taxon>Sphingobacteriales</taxon>
        <taxon>Sphingobacteriaceae</taxon>
        <taxon>Pedobacter</taxon>
    </lineage>
</organism>
<feature type="transmembrane region" description="Helical" evidence="6">
    <location>
        <begin position="183"/>
        <end position="206"/>
    </location>
</feature>
<keyword evidence="3 6" id="KW-0812">Transmembrane</keyword>
<keyword evidence="4 6" id="KW-1133">Transmembrane helix</keyword>
<dbReference type="NCBIfam" id="TIGR00765">
    <property type="entry name" value="yihY_not_rbn"/>
    <property type="match status" value="1"/>
</dbReference>
<feature type="transmembrane region" description="Helical" evidence="6">
    <location>
        <begin position="96"/>
        <end position="116"/>
    </location>
</feature>
<name>A0A7K0FNV2_9SPHI</name>